<protein>
    <recommendedName>
        <fullName evidence="4">Nuclear transport factor 2 family protein</fullName>
    </recommendedName>
</protein>
<feature type="signal peptide" evidence="1">
    <location>
        <begin position="1"/>
        <end position="27"/>
    </location>
</feature>
<feature type="chain" id="PRO_5045410208" description="Nuclear transport factor 2 family protein" evidence="1">
    <location>
        <begin position="28"/>
        <end position="153"/>
    </location>
</feature>
<dbReference type="Proteomes" id="UP001254759">
    <property type="component" value="Unassembled WGS sequence"/>
</dbReference>
<dbReference type="Gene3D" id="3.10.450.50">
    <property type="match status" value="1"/>
</dbReference>
<proteinExistence type="predicted"/>
<name>A0ABU1RR61_9GAMM</name>
<dbReference type="InterPro" id="IPR032710">
    <property type="entry name" value="NTF2-like_dom_sf"/>
</dbReference>
<keyword evidence="1" id="KW-0732">Signal</keyword>
<reference evidence="2 3" key="1">
    <citation type="submission" date="2023-07" db="EMBL/GenBank/DDBJ databases">
        <title>Sorghum-associated microbial communities from plants grown in Nebraska, USA.</title>
        <authorList>
            <person name="Schachtman D."/>
        </authorList>
    </citation>
    <scope>NUCLEOTIDE SEQUENCE [LARGE SCALE GENOMIC DNA]</scope>
    <source>
        <strain evidence="2 3">BE107</strain>
    </source>
</reference>
<organism evidence="2 3">
    <name type="scientific">Pseudoxanthomonas sacheonensis</name>
    <dbReference type="NCBI Taxonomy" id="443615"/>
    <lineage>
        <taxon>Bacteria</taxon>
        <taxon>Pseudomonadati</taxon>
        <taxon>Pseudomonadota</taxon>
        <taxon>Gammaproteobacteria</taxon>
        <taxon>Lysobacterales</taxon>
        <taxon>Lysobacteraceae</taxon>
        <taxon>Pseudoxanthomonas</taxon>
    </lineage>
</organism>
<dbReference type="RefSeq" id="WP_310090846.1">
    <property type="nucleotide sequence ID" value="NZ_JAVDTT010000001.1"/>
</dbReference>
<evidence type="ECO:0000313" key="3">
    <source>
        <dbReference type="Proteomes" id="UP001254759"/>
    </source>
</evidence>
<evidence type="ECO:0008006" key="4">
    <source>
        <dbReference type="Google" id="ProtNLM"/>
    </source>
</evidence>
<keyword evidence="3" id="KW-1185">Reference proteome</keyword>
<comment type="caution">
    <text evidence="2">The sequence shown here is derived from an EMBL/GenBank/DDBJ whole genome shotgun (WGS) entry which is preliminary data.</text>
</comment>
<accession>A0ABU1RR61</accession>
<dbReference type="EMBL" id="JAVDTT010000001">
    <property type="protein sequence ID" value="MDR6840780.1"/>
    <property type="molecule type" value="Genomic_DNA"/>
</dbReference>
<dbReference type="PROSITE" id="PS51257">
    <property type="entry name" value="PROKAR_LIPOPROTEIN"/>
    <property type="match status" value="1"/>
</dbReference>
<dbReference type="SUPFAM" id="SSF54427">
    <property type="entry name" value="NTF2-like"/>
    <property type="match status" value="1"/>
</dbReference>
<evidence type="ECO:0000313" key="2">
    <source>
        <dbReference type="EMBL" id="MDR6840780.1"/>
    </source>
</evidence>
<sequence length="153" mass="16846">MEKAKTLQTFRRLAGTGWLLLALAALAACARDTPEAALRAQLQRMQTAASERKTSDFMEGVADDFVGNEGMDRAALHNLMRAQVLGNSTIGVTIGPVEFEEKSGQATLRFTALLTGSQGRFIPDSAQTYSITTGWRLEDGEWRVYYAQWKPNS</sequence>
<evidence type="ECO:0000256" key="1">
    <source>
        <dbReference type="SAM" id="SignalP"/>
    </source>
</evidence>
<gene>
    <name evidence="2" type="ORF">J2W94_001044</name>
</gene>